<name>A0A3M7P1Q6_BRAPC</name>
<keyword evidence="2" id="KW-1185">Reference proteome</keyword>
<protein>
    <submittedName>
        <fullName evidence="1">Uncharacterized protein</fullName>
    </submittedName>
</protein>
<evidence type="ECO:0000313" key="2">
    <source>
        <dbReference type="Proteomes" id="UP000276133"/>
    </source>
</evidence>
<comment type="caution">
    <text evidence="1">The sequence shown here is derived from an EMBL/GenBank/DDBJ whole genome shotgun (WGS) entry which is preliminary data.</text>
</comment>
<dbReference type="AlphaFoldDB" id="A0A3M7P1Q6"/>
<accession>A0A3M7P1Q6</accession>
<dbReference type="EMBL" id="REGN01014119">
    <property type="protein sequence ID" value="RMZ93031.1"/>
    <property type="molecule type" value="Genomic_DNA"/>
</dbReference>
<dbReference type="Proteomes" id="UP000276133">
    <property type="component" value="Unassembled WGS sequence"/>
</dbReference>
<proteinExistence type="predicted"/>
<evidence type="ECO:0000313" key="1">
    <source>
        <dbReference type="EMBL" id="RMZ93031.1"/>
    </source>
</evidence>
<organism evidence="1 2">
    <name type="scientific">Brachionus plicatilis</name>
    <name type="common">Marine rotifer</name>
    <name type="synonym">Brachionus muelleri</name>
    <dbReference type="NCBI Taxonomy" id="10195"/>
    <lineage>
        <taxon>Eukaryota</taxon>
        <taxon>Metazoa</taxon>
        <taxon>Spiralia</taxon>
        <taxon>Gnathifera</taxon>
        <taxon>Rotifera</taxon>
        <taxon>Eurotatoria</taxon>
        <taxon>Monogononta</taxon>
        <taxon>Pseudotrocha</taxon>
        <taxon>Ploima</taxon>
        <taxon>Brachionidae</taxon>
        <taxon>Brachionus</taxon>
    </lineage>
</organism>
<sequence>MIKLLIYSVHCIKSPSTIYNLKQNMKNNKKWQQINTIPQASVENMQLVNKKKSRNNKPCTSSIHITKIPTKIDYHDFIDNPMP</sequence>
<gene>
    <name evidence="1" type="ORF">BpHYR1_019604</name>
</gene>
<reference evidence="1 2" key="1">
    <citation type="journal article" date="2018" name="Sci. Rep.">
        <title>Genomic signatures of local adaptation to the degree of environmental predictability in rotifers.</title>
        <authorList>
            <person name="Franch-Gras L."/>
            <person name="Hahn C."/>
            <person name="Garcia-Roger E.M."/>
            <person name="Carmona M.J."/>
            <person name="Serra M."/>
            <person name="Gomez A."/>
        </authorList>
    </citation>
    <scope>NUCLEOTIDE SEQUENCE [LARGE SCALE GENOMIC DNA]</scope>
    <source>
        <strain evidence="1">HYR1</strain>
    </source>
</reference>